<name>A0A8B2U4S0_9PAST</name>
<gene>
    <name evidence="1" type="primary">csy1</name>
    <name evidence="1" type="ORF">DPV83_02965</name>
</gene>
<reference evidence="1 2" key="1">
    <citation type="submission" date="2018-05" db="EMBL/GenBank/DDBJ databases">
        <title>Draft Genome Sequences for a Diverse set of 7 Haemophilus Species.</title>
        <authorList>
            <person name="Nichols M."/>
            <person name="Topaz N."/>
            <person name="Wang X."/>
            <person name="Wang X."/>
            <person name="Boxrud D."/>
        </authorList>
    </citation>
    <scope>NUCLEOTIDE SEQUENCE [LARGE SCALE GENOMIC DNA]</scope>
    <source>
        <strain evidence="1 2">C2001002503</strain>
    </source>
</reference>
<accession>A0A8B2U4S0</accession>
<comment type="caution">
    <text evidence="1">The sequence shown here is derived from an EMBL/GenBank/DDBJ whole genome shotgun (WGS) entry which is preliminary data.</text>
</comment>
<protein>
    <submittedName>
        <fullName evidence="1">Type I-F CRISPR-associated protein Csy1</fullName>
    </submittedName>
</protein>
<proteinExistence type="predicted"/>
<dbReference type="InterPro" id="IPR013397">
    <property type="entry name" value="CRISPR-assoc_prot_Csy1"/>
</dbReference>
<organism evidence="1 2">
    <name type="scientific">Aggregatibacter segnis</name>
    <dbReference type="NCBI Taxonomy" id="739"/>
    <lineage>
        <taxon>Bacteria</taxon>
        <taxon>Pseudomonadati</taxon>
        <taxon>Pseudomonadota</taxon>
        <taxon>Gammaproteobacteria</taxon>
        <taxon>Pasteurellales</taxon>
        <taxon>Pasteurellaceae</taxon>
        <taxon>Aggregatibacter</taxon>
    </lineage>
</organism>
<dbReference type="RefSeq" id="WP_111294995.1">
    <property type="nucleotide sequence ID" value="NZ_QEPM01000002.1"/>
</dbReference>
<dbReference type="NCBIfam" id="TIGR02564">
    <property type="entry name" value="cas_Csy1"/>
    <property type="match status" value="1"/>
</dbReference>
<evidence type="ECO:0000313" key="1">
    <source>
        <dbReference type="EMBL" id="RDE71547.1"/>
    </source>
</evidence>
<dbReference type="Pfam" id="PF09611">
    <property type="entry name" value="Cas_Csy1"/>
    <property type="match status" value="1"/>
</dbReference>
<dbReference type="AlphaFoldDB" id="A0A8B2U4S0"/>
<dbReference type="Proteomes" id="UP000253998">
    <property type="component" value="Unassembled WGS sequence"/>
</dbReference>
<sequence>MITKTSIIKTIRQFLVEQNHKKSQTDRKKLENANLSDKEELLKKIADYDEKYRFDVWIPNAALVLAKQLYFGTHISRGIHSSSKGDNVNFQSAPTLPPEFVGSQLIPKLELDANGNAAALPLAGFFNIIVDAEKGVTLKELLLTDDPRLEGCFADDPELSNQYKVCFQNALKGDLTKPSSDERNKQILWVNHPAPQEDNYTCLVPLHPSSLTNHFYYKINQLRYSDTNKQALSNRYKKDTEQFSYTTLQGIGVTVLGGTKPQNVSQLTSNQGGRNYLLPSLPPIFKSREQIRLTEKQTTIFNRRLAYACRDSFNLLYEVVGAEKNIYPERDKRKFALELIAQTVLMQVERIQKTYPAGWSKDYSLNEYQKYWLDPGRAELDGEEIFRQHAEQDNWSAEIIRQFALWINACLKWRFKSIQQDFATPEYNQWCRDMEQAIAAQARLNK</sequence>
<dbReference type="EMBL" id="QEPM01000002">
    <property type="protein sequence ID" value="RDE71547.1"/>
    <property type="molecule type" value="Genomic_DNA"/>
</dbReference>
<evidence type="ECO:0000313" key="2">
    <source>
        <dbReference type="Proteomes" id="UP000253998"/>
    </source>
</evidence>